<keyword evidence="2" id="KW-0472">Membrane</keyword>
<evidence type="ECO:0000313" key="3">
    <source>
        <dbReference type="EMBL" id="KAF5879945.1"/>
    </source>
</evidence>
<feature type="region of interest" description="Disordered" evidence="1">
    <location>
        <begin position="53"/>
        <end position="90"/>
    </location>
</feature>
<evidence type="ECO:0000256" key="2">
    <source>
        <dbReference type="SAM" id="Phobius"/>
    </source>
</evidence>
<accession>A0A8J4T106</accession>
<dbReference type="AlphaFoldDB" id="A0A8J4T106"/>
<name>A0A8J4T106_CLAMG</name>
<reference evidence="3" key="1">
    <citation type="submission" date="2020-07" db="EMBL/GenBank/DDBJ databases">
        <title>Clarias magur genome sequencing, assembly and annotation.</title>
        <authorList>
            <person name="Kushwaha B."/>
            <person name="Kumar R."/>
            <person name="Das P."/>
            <person name="Joshi C.G."/>
            <person name="Kumar D."/>
            <person name="Nagpure N.S."/>
            <person name="Pandey M."/>
            <person name="Agarwal S."/>
            <person name="Srivastava S."/>
            <person name="Singh M."/>
            <person name="Sahoo L."/>
            <person name="Jayasankar P."/>
            <person name="Meher P.K."/>
            <person name="Koringa P.G."/>
            <person name="Iquebal M.A."/>
            <person name="Das S.P."/>
            <person name="Bit A."/>
            <person name="Patnaik S."/>
            <person name="Patel N."/>
            <person name="Shah T.M."/>
            <person name="Hinsu A."/>
            <person name="Jena J.K."/>
        </authorList>
    </citation>
    <scope>NUCLEOTIDE SEQUENCE</scope>
    <source>
        <strain evidence="3">CIFAMagur01</strain>
        <tissue evidence="3">Testis</tissue>
    </source>
</reference>
<sequence>PLLISLSSVFVLLIMISILAFYKKRQGQKNKEAPSQDGKELVYAQVGHLPMDRIETRPGTSHAQDKDMDNAEAVPRATRKKQKKKEDEVQYGELVFNTPARNKHKVAKVQDDCVYSHVQHNR</sequence>
<proteinExistence type="predicted"/>
<keyword evidence="4" id="KW-1185">Reference proteome</keyword>
<feature type="non-terminal residue" evidence="3">
    <location>
        <position position="122"/>
    </location>
</feature>
<organism evidence="3 4">
    <name type="scientific">Clarias magur</name>
    <name type="common">Asian catfish</name>
    <name type="synonym">Macropteronotus magur</name>
    <dbReference type="NCBI Taxonomy" id="1594786"/>
    <lineage>
        <taxon>Eukaryota</taxon>
        <taxon>Metazoa</taxon>
        <taxon>Chordata</taxon>
        <taxon>Craniata</taxon>
        <taxon>Vertebrata</taxon>
        <taxon>Euteleostomi</taxon>
        <taxon>Actinopterygii</taxon>
        <taxon>Neopterygii</taxon>
        <taxon>Teleostei</taxon>
        <taxon>Ostariophysi</taxon>
        <taxon>Siluriformes</taxon>
        <taxon>Clariidae</taxon>
        <taxon>Clarias</taxon>
    </lineage>
</organism>
<dbReference type="Proteomes" id="UP000727407">
    <property type="component" value="Unassembled WGS sequence"/>
</dbReference>
<keyword evidence="2" id="KW-0812">Transmembrane</keyword>
<feature type="transmembrane region" description="Helical" evidence="2">
    <location>
        <begin position="6"/>
        <end position="22"/>
    </location>
</feature>
<protein>
    <submittedName>
        <fullName evidence="3">Uncharacterized protein</fullName>
    </submittedName>
</protein>
<evidence type="ECO:0000313" key="4">
    <source>
        <dbReference type="Proteomes" id="UP000727407"/>
    </source>
</evidence>
<keyword evidence="2" id="KW-1133">Transmembrane helix</keyword>
<feature type="non-terminal residue" evidence="3">
    <location>
        <position position="1"/>
    </location>
</feature>
<dbReference type="EMBL" id="QNUK01002050">
    <property type="protein sequence ID" value="KAF5879945.1"/>
    <property type="molecule type" value="Genomic_DNA"/>
</dbReference>
<comment type="caution">
    <text evidence="3">The sequence shown here is derived from an EMBL/GenBank/DDBJ whole genome shotgun (WGS) entry which is preliminary data.</text>
</comment>
<evidence type="ECO:0000256" key="1">
    <source>
        <dbReference type="SAM" id="MobiDB-lite"/>
    </source>
</evidence>
<gene>
    <name evidence="3" type="ORF">DAT39_023553</name>
</gene>
<dbReference type="OrthoDB" id="8439544at2759"/>